<comment type="cofactor">
    <cofactor evidence="5">
        <name>Mg(2+)</name>
        <dbReference type="ChEBI" id="CHEBI:18420"/>
    </cofactor>
</comment>
<keyword evidence="3 4" id="KW-0067">ATP-binding</keyword>
<dbReference type="InterPro" id="IPR002698">
    <property type="entry name" value="FTHF_cligase"/>
</dbReference>
<dbReference type="Gene3D" id="3.40.50.10420">
    <property type="entry name" value="NagB/RpiA/CoA transferase-like"/>
    <property type="match status" value="1"/>
</dbReference>
<evidence type="ECO:0000256" key="5">
    <source>
        <dbReference type="RuleBase" id="RU361279"/>
    </source>
</evidence>
<gene>
    <name evidence="6" type="ORF">DI598_10055</name>
</gene>
<accession>A0A2W5EWJ5</accession>
<protein>
    <recommendedName>
        <fullName evidence="5">5-formyltetrahydrofolate cyclo-ligase</fullName>
        <ecNumber evidence="5">6.3.3.2</ecNumber>
    </recommendedName>
</protein>
<keyword evidence="2 4" id="KW-0547">Nucleotide-binding</keyword>
<feature type="binding site" evidence="4">
    <location>
        <position position="55"/>
    </location>
    <ligand>
        <name>substrate</name>
    </ligand>
</feature>
<keyword evidence="5" id="KW-0479">Metal-binding</keyword>
<keyword evidence="5" id="KW-0460">Magnesium</keyword>
<comment type="similarity">
    <text evidence="1 5">Belongs to the 5-formyltetrahydrofolate cyclo-ligase family.</text>
</comment>
<dbReference type="GO" id="GO:0009396">
    <property type="term" value="P:folic acid-containing compound biosynthetic process"/>
    <property type="evidence" value="ECO:0007669"/>
    <property type="project" value="TreeGrafter"/>
</dbReference>
<dbReference type="NCBIfam" id="TIGR02727">
    <property type="entry name" value="MTHFS_bact"/>
    <property type="match status" value="1"/>
</dbReference>
<evidence type="ECO:0000256" key="2">
    <source>
        <dbReference type="ARBA" id="ARBA00022741"/>
    </source>
</evidence>
<dbReference type="GO" id="GO:0005524">
    <property type="term" value="F:ATP binding"/>
    <property type="evidence" value="ECO:0007669"/>
    <property type="project" value="UniProtKB-KW"/>
</dbReference>
<comment type="caution">
    <text evidence="6">The sequence shown here is derived from an EMBL/GenBank/DDBJ whole genome shotgun (WGS) entry which is preliminary data.</text>
</comment>
<reference evidence="6 7" key="1">
    <citation type="submission" date="2017-11" db="EMBL/GenBank/DDBJ databases">
        <title>Infants hospitalized years apart are colonized by the same room-sourced microbial strains.</title>
        <authorList>
            <person name="Brooks B."/>
            <person name="Olm M.R."/>
            <person name="Firek B.A."/>
            <person name="Baker R."/>
            <person name="Thomas B.C."/>
            <person name="Morowitz M.J."/>
            <person name="Banfield J.F."/>
        </authorList>
    </citation>
    <scope>NUCLEOTIDE SEQUENCE [LARGE SCALE GENOMIC DNA]</scope>
    <source>
        <strain evidence="6">S2_009_000_R2_76</strain>
    </source>
</reference>
<dbReference type="PIRSF" id="PIRSF006806">
    <property type="entry name" value="FTHF_cligase"/>
    <property type="match status" value="1"/>
</dbReference>
<dbReference type="InterPro" id="IPR037171">
    <property type="entry name" value="NagB/RpiA_transferase-like"/>
</dbReference>
<dbReference type="InterPro" id="IPR024185">
    <property type="entry name" value="FTHF_cligase-like_sf"/>
</dbReference>
<evidence type="ECO:0000256" key="4">
    <source>
        <dbReference type="PIRSR" id="PIRSR006806-1"/>
    </source>
</evidence>
<dbReference type="SUPFAM" id="SSF100950">
    <property type="entry name" value="NagB/RpiA/CoA transferase-like"/>
    <property type="match status" value="1"/>
</dbReference>
<dbReference type="EMBL" id="QFOI01000164">
    <property type="protein sequence ID" value="PZP48345.1"/>
    <property type="molecule type" value="Genomic_DNA"/>
</dbReference>
<dbReference type="PANTHER" id="PTHR23407:SF1">
    <property type="entry name" value="5-FORMYLTETRAHYDROFOLATE CYCLO-LIGASE"/>
    <property type="match status" value="1"/>
</dbReference>
<dbReference type="PANTHER" id="PTHR23407">
    <property type="entry name" value="ATPASE INHIBITOR/5-FORMYLTETRAHYDROFOLATE CYCLO-LIGASE"/>
    <property type="match status" value="1"/>
</dbReference>
<dbReference type="GO" id="GO:0046872">
    <property type="term" value="F:metal ion binding"/>
    <property type="evidence" value="ECO:0007669"/>
    <property type="project" value="UniProtKB-KW"/>
</dbReference>
<dbReference type="GO" id="GO:0030272">
    <property type="term" value="F:5-formyltetrahydrofolate cyclo-ligase activity"/>
    <property type="evidence" value="ECO:0007669"/>
    <property type="project" value="UniProtKB-EC"/>
</dbReference>
<proteinExistence type="inferred from homology"/>
<name>A0A2W5EWJ5_9SPHI</name>
<feature type="binding site" evidence="4">
    <location>
        <begin position="3"/>
        <end position="7"/>
    </location>
    <ligand>
        <name>ATP</name>
        <dbReference type="ChEBI" id="CHEBI:30616"/>
    </ligand>
</feature>
<dbReference type="EC" id="6.3.3.2" evidence="5"/>
<keyword evidence="6" id="KW-0436">Ligase</keyword>
<organism evidence="6 7">
    <name type="scientific">Pseudopedobacter saltans</name>
    <dbReference type="NCBI Taxonomy" id="151895"/>
    <lineage>
        <taxon>Bacteria</taxon>
        <taxon>Pseudomonadati</taxon>
        <taxon>Bacteroidota</taxon>
        <taxon>Sphingobacteriia</taxon>
        <taxon>Sphingobacteriales</taxon>
        <taxon>Sphingobacteriaceae</taxon>
        <taxon>Pseudopedobacter</taxon>
    </lineage>
</organism>
<sequence length="190" mass="21796">MNKDELRKIYTAKRKSLSHKEIMIATDLLLIQFQNLHLPFIETVLSYRPIISKQEINMDLLESYLQITNPSIEFCYPILDWNSNTFSARATDSDTEFTTNAWGIEEPISDIVVDPEDIDLVFVPLLAFDQNGDRLGYGKGFYDRYLSLCRPDAIKIGFSFFSPEEKISDSSTLDIPLNFGITPDKIYAFS</sequence>
<evidence type="ECO:0000256" key="3">
    <source>
        <dbReference type="ARBA" id="ARBA00022840"/>
    </source>
</evidence>
<evidence type="ECO:0000313" key="6">
    <source>
        <dbReference type="EMBL" id="PZP48345.1"/>
    </source>
</evidence>
<dbReference type="AlphaFoldDB" id="A0A2W5EWJ5"/>
<feature type="binding site" evidence="4">
    <location>
        <begin position="134"/>
        <end position="142"/>
    </location>
    <ligand>
        <name>ATP</name>
        <dbReference type="ChEBI" id="CHEBI:30616"/>
    </ligand>
</feature>
<evidence type="ECO:0000256" key="1">
    <source>
        <dbReference type="ARBA" id="ARBA00010638"/>
    </source>
</evidence>
<dbReference type="GO" id="GO:0035999">
    <property type="term" value="P:tetrahydrofolate interconversion"/>
    <property type="evidence" value="ECO:0007669"/>
    <property type="project" value="TreeGrafter"/>
</dbReference>
<comment type="catalytic activity">
    <reaction evidence="5">
        <text>(6S)-5-formyl-5,6,7,8-tetrahydrofolate + ATP = (6R)-5,10-methenyltetrahydrofolate + ADP + phosphate</text>
        <dbReference type="Rhea" id="RHEA:10488"/>
        <dbReference type="ChEBI" id="CHEBI:30616"/>
        <dbReference type="ChEBI" id="CHEBI:43474"/>
        <dbReference type="ChEBI" id="CHEBI:57455"/>
        <dbReference type="ChEBI" id="CHEBI:57457"/>
        <dbReference type="ChEBI" id="CHEBI:456216"/>
        <dbReference type="EC" id="6.3.3.2"/>
    </reaction>
</comment>
<evidence type="ECO:0000313" key="7">
    <source>
        <dbReference type="Proteomes" id="UP000249645"/>
    </source>
</evidence>
<dbReference type="Pfam" id="PF01812">
    <property type="entry name" value="5-FTHF_cyc-lig"/>
    <property type="match status" value="1"/>
</dbReference>
<dbReference type="Proteomes" id="UP000249645">
    <property type="component" value="Unassembled WGS sequence"/>
</dbReference>